<gene>
    <name evidence="8" type="ORF">SAMN05443144_11136</name>
</gene>
<dbReference type="GO" id="GO:0008652">
    <property type="term" value="P:amino acid biosynthetic process"/>
    <property type="evidence" value="ECO:0007669"/>
    <property type="project" value="UniProtKB-KW"/>
</dbReference>
<dbReference type="GO" id="GO:0009073">
    <property type="term" value="P:aromatic amino acid family biosynthetic process"/>
    <property type="evidence" value="ECO:0007669"/>
    <property type="project" value="UniProtKB-KW"/>
</dbReference>
<evidence type="ECO:0000259" key="7">
    <source>
        <dbReference type="Pfam" id="PF24621"/>
    </source>
</evidence>
<dbReference type="PANTHER" id="PTHR43622">
    <property type="entry name" value="3-DEHYDROQUINATE SYNTHASE"/>
    <property type="match status" value="1"/>
</dbReference>
<keyword evidence="2" id="KW-0028">Amino-acid biosynthesis</keyword>
<evidence type="ECO:0000256" key="5">
    <source>
        <dbReference type="ARBA" id="ARBA00023239"/>
    </source>
</evidence>
<evidence type="ECO:0000256" key="4">
    <source>
        <dbReference type="ARBA" id="ARBA00023141"/>
    </source>
</evidence>
<feature type="domain" description="3-dehydroquinate synthase C-terminal" evidence="7">
    <location>
        <begin position="197"/>
        <end position="322"/>
    </location>
</feature>
<keyword evidence="9" id="KW-1185">Reference proteome</keyword>
<evidence type="ECO:0000256" key="2">
    <source>
        <dbReference type="ARBA" id="ARBA00022605"/>
    </source>
</evidence>
<dbReference type="InterPro" id="IPR050071">
    <property type="entry name" value="Dehydroquinate_synthase"/>
</dbReference>
<keyword evidence="4" id="KW-0057">Aromatic amino acid biosynthesis</keyword>
<reference evidence="8 9" key="1">
    <citation type="submission" date="2016-11" db="EMBL/GenBank/DDBJ databases">
        <authorList>
            <person name="Jaros S."/>
            <person name="Januszkiewicz K."/>
            <person name="Wedrychowicz H."/>
        </authorList>
    </citation>
    <scope>NUCLEOTIDE SEQUENCE [LARGE SCALE GENOMIC DNA]</scope>
    <source>
        <strain evidence="8 9">DSM 21986</strain>
    </source>
</reference>
<dbReference type="Gene3D" id="3.40.50.1970">
    <property type="match status" value="1"/>
</dbReference>
<dbReference type="CDD" id="cd08198">
    <property type="entry name" value="DHQS-like"/>
    <property type="match status" value="1"/>
</dbReference>
<evidence type="ECO:0000256" key="3">
    <source>
        <dbReference type="ARBA" id="ARBA00023027"/>
    </source>
</evidence>
<dbReference type="PANTHER" id="PTHR43622:SF7">
    <property type="entry name" value="3-DEHYDROQUINATE SYNTHASE, CHLOROPLASTIC"/>
    <property type="match status" value="1"/>
</dbReference>
<dbReference type="InterPro" id="IPR056179">
    <property type="entry name" value="DHQS_C"/>
</dbReference>
<evidence type="ECO:0000313" key="9">
    <source>
        <dbReference type="Proteomes" id="UP000184041"/>
    </source>
</evidence>
<evidence type="ECO:0000259" key="6">
    <source>
        <dbReference type="Pfam" id="PF01761"/>
    </source>
</evidence>
<organism evidence="8 9">
    <name type="scientific">Fodinibius roseus</name>
    <dbReference type="NCBI Taxonomy" id="1194090"/>
    <lineage>
        <taxon>Bacteria</taxon>
        <taxon>Pseudomonadati</taxon>
        <taxon>Balneolota</taxon>
        <taxon>Balneolia</taxon>
        <taxon>Balneolales</taxon>
        <taxon>Balneolaceae</taxon>
        <taxon>Fodinibius</taxon>
    </lineage>
</organism>
<dbReference type="NCBIfam" id="NF004852">
    <property type="entry name" value="PRK06203.1"/>
    <property type="match status" value="1"/>
</dbReference>
<feature type="domain" description="3-dehydroquinate synthase N-terminal" evidence="6">
    <location>
        <begin position="83"/>
        <end position="195"/>
    </location>
</feature>
<dbReference type="InterPro" id="IPR030960">
    <property type="entry name" value="DHQS/DOIS_N"/>
</dbReference>
<dbReference type="STRING" id="1194090.SAMN05443144_11136"/>
<dbReference type="AlphaFoldDB" id="A0A1M5D9A0"/>
<protein>
    <submittedName>
        <fullName evidence="8">3-dehydroquinate synthase</fullName>
    </submittedName>
</protein>
<keyword evidence="5" id="KW-0456">Lyase</keyword>
<proteinExistence type="predicted"/>
<evidence type="ECO:0000313" key="8">
    <source>
        <dbReference type="EMBL" id="SHF63487.1"/>
    </source>
</evidence>
<comment type="cofactor">
    <cofactor evidence="1">
        <name>NAD(+)</name>
        <dbReference type="ChEBI" id="CHEBI:57540"/>
    </cofactor>
</comment>
<name>A0A1M5D9A0_9BACT</name>
<dbReference type="Proteomes" id="UP000184041">
    <property type="component" value="Unassembled WGS sequence"/>
</dbReference>
<dbReference type="Gene3D" id="1.20.1090.10">
    <property type="entry name" value="Dehydroquinate synthase-like - alpha domain"/>
    <property type="match status" value="1"/>
</dbReference>
<dbReference type="GO" id="GO:0003856">
    <property type="term" value="F:3-dehydroquinate synthase activity"/>
    <property type="evidence" value="ECO:0007669"/>
    <property type="project" value="TreeGrafter"/>
</dbReference>
<dbReference type="Pfam" id="PF24621">
    <property type="entry name" value="DHQS_C"/>
    <property type="match status" value="1"/>
</dbReference>
<dbReference type="RefSeq" id="WP_073063962.1">
    <property type="nucleotide sequence ID" value="NZ_FQUS01000011.1"/>
</dbReference>
<dbReference type="EMBL" id="FQUS01000011">
    <property type="protein sequence ID" value="SHF63487.1"/>
    <property type="molecule type" value="Genomic_DNA"/>
</dbReference>
<dbReference type="SUPFAM" id="SSF56796">
    <property type="entry name" value="Dehydroquinate synthase-like"/>
    <property type="match status" value="1"/>
</dbReference>
<sequence>MKVIEQEVPVSFNYNVYFTRGLFERDNSLFSDIIAKASPEVARKVLFIIDSGVTEHHPGLPEQIKGYAEAYEDHFRMVPELQVIPGGEEAKNDPDIVGQLHEAVNRANLDRHSYIAAVGGGAVLDTAGYAAGTAHRGIRLVRIPTTVLAQNDAGIGVKNGVNAFGKKNFLGTFAPPFAVLNDASFLQTLDHRDWRSGISEAVKVALLKDAAFFEFLEEQATALNNRDEEVMDHLIYRCAELHMQHIATSGDPFEMGSSRPLDFGHWSAHKLEQLTDYNLRHGEAVAIGLALDCIYSTLAGMLSEEECRRILRMLKAAGFRLFTPELSNRTDEPENPASIFYGLEEFREHLGGELTIMLLEGIGKGREVHEVDFDLYREAIAELKLFEEQCIEV</sequence>
<keyword evidence="3" id="KW-0520">NAD</keyword>
<dbReference type="OrthoDB" id="9806583at2"/>
<accession>A0A1M5D9A0</accession>
<evidence type="ECO:0000256" key="1">
    <source>
        <dbReference type="ARBA" id="ARBA00001911"/>
    </source>
</evidence>
<dbReference type="Pfam" id="PF01761">
    <property type="entry name" value="DHQ_synthase"/>
    <property type="match status" value="1"/>
</dbReference>